<dbReference type="EMBL" id="JBHUJC010000001">
    <property type="protein sequence ID" value="MFD2274886.1"/>
    <property type="molecule type" value="Genomic_DNA"/>
</dbReference>
<evidence type="ECO:0000313" key="2">
    <source>
        <dbReference type="Proteomes" id="UP001597297"/>
    </source>
</evidence>
<keyword evidence="2" id="KW-1185">Reference proteome</keyword>
<name>A0ABW5DXN5_9BACT</name>
<sequence>MVCLHNELFGDSVKFLGALDTAQGLRLIISQPAIHGQPATDEQIETFFTESSWKPFRVNDDIAFFDPQRQIVVSDTHRGNIILMDNGLLAPIDLRVQALSPDLVDTITKLTS</sequence>
<organism evidence="1 2">
    <name type="scientific">Rubritalea spongiae</name>
    <dbReference type="NCBI Taxonomy" id="430797"/>
    <lineage>
        <taxon>Bacteria</taxon>
        <taxon>Pseudomonadati</taxon>
        <taxon>Verrucomicrobiota</taxon>
        <taxon>Verrucomicrobiia</taxon>
        <taxon>Verrucomicrobiales</taxon>
        <taxon>Rubritaleaceae</taxon>
        <taxon>Rubritalea</taxon>
    </lineage>
</organism>
<protein>
    <submittedName>
        <fullName evidence="1">Uncharacterized protein</fullName>
    </submittedName>
</protein>
<dbReference type="Pfam" id="PF18762">
    <property type="entry name" value="Kinase-PolyVal"/>
    <property type="match status" value="1"/>
</dbReference>
<gene>
    <name evidence="1" type="ORF">ACFSQZ_00245</name>
</gene>
<dbReference type="RefSeq" id="WP_377096425.1">
    <property type="nucleotide sequence ID" value="NZ_JBHSJM010000001.1"/>
</dbReference>
<dbReference type="Proteomes" id="UP001597297">
    <property type="component" value="Unassembled WGS sequence"/>
</dbReference>
<accession>A0ABW5DXN5</accession>
<comment type="caution">
    <text evidence="1">The sequence shown here is derived from an EMBL/GenBank/DDBJ whole genome shotgun (WGS) entry which is preliminary data.</text>
</comment>
<proteinExistence type="predicted"/>
<reference evidence="2" key="1">
    <citation type="journal article" date="2019" name="Int. J. Syst. Evol. Microbiol.">
        <title>The Global Catalogue of Microorganisms (GCM) 10K type strain sequencing project: providing services to taxonomists for standard genome sequencing and annotation.</title>
        <authorList>
            <consortium name="The Broad Institute Genomics Platform"/>
            <consortium name="The Broad Institute Genome Sequencing Center for Infectious Disease"/>
            <person name="Wu L."/>
            <person name="Ma J."/>
        </authorList>
    </citation>
    <scope>NUCLEOTIDE SEQUENCE [LARGE SCALE GENOMIC DNA]</scope>
    <source>
        <strain evidence="2">JCM 16545</strain>
    </source>
</reference>
<evidence type="ECO:0000313" key="1">
    <source>
        <dbReference type="EMBL" id="MFD2274886.1"/>
    </source>
</evidence>
<dbReference type="InterPro" id="IPR041055">
    <property type="entry name" value="Kinase-PolyVal"/>
</dbReference>